<dbReference type="PROSITE" id="PS51201">
    <property type="entry name" value="RCK_N"/>
    <property type="match status" value="1"/>
</dbReference>
<dbReference type="OrthoDB" id="9781411at2"/>
<dbReference type="Gene3D" id="3.40.50.720">
    <property type="entry name" value="NAD(P)-binding Rossmann-like Domain"/>
    <property type="match status" value="1"/>
</dbReference>
<feature type="transmembrane region" description="Helical" evidence="10">
    <location>
        <begin position="6"/>
        <end position="23"/>
    </location>
</feature>
<organism evidence="13 14">
    <name type="scientific">Oligella urethralis DNF00040</name>
    <dbReference type="NCBI Taxonomy" id="1401065"/>
    <lineage>
        <taxon>Bacteria</taxon>
        <taxon>Pseudomonadati</taxon>
        <taxon>Pseudomonadota</taxon>
        <taxon>Betaproteobacteria</taxon>
        <taxon>Burkholderiales</taxon>
        <taxon>Alcaligenaceae</taxon>
        <taxon>Oligella</taxon>
    </lineage>
</organism>
<dbReference type="Gene3D" id="3.30.70.1450">
    <property type="entry name" value="Regulator of K+ conductance, C-terminal domain"/>
    <property type="match status" value="1"/>
</dbReference>
<keyword evidence="7 10" id="KW-1133">Transmembrane helix</keyword>
<dbReference type="Proteomes" id="UP000029629">
    <property type="component" value="Unassembled WGS sequence"/>
</dbReference>
<comment type="caution">
    <text evidence="13">The sequence shown here is derived from an EMBL/GenBank/DDBJ whole genome shotgun (WGS) entry which is preliminary data.</text>
</comment>
<accession>A0A095ZB90</accession>
<dbReference type="PANTHER" id="PTHR46157:SF4">
    <property type="entry name" value="K(+) EFFLUX ANTIPORTER 3, CHLOROPLASTIC"/>
    <property type="match status" value="1"/>
</dbReference>
<dbReference type="AlphaFoldDB" id="A0A095ZB90"/>
<feature type="transmembrane region" description="Helical" evidence="10">
    <location>
        <begin position="294"/>
        <end position="315"/>
    </location>
</feature>
<dbReference type="eggNOG" id="COG0475">
    <property type="taxonomic scope" value="Bacteria"/>
</dbReference>
<keyword evidence="4" id="KW-0633">Potassium transport</keyword>
<dbReference type="SUPFAM" id="SSF51735">
    <property type="entry name" value="NAD(P)-binding Rossmann-fold domains"/>
    <property type="match status" value="1"/>
</dbReference>
<keyword evidence="3" id="KW-0050">Antiport</keyword>
<feature type="domain" description="RCK N-terminal" evidence="11">
    <location>
        <begin position="406"/>
        <end position="523"/>
    </location>
</feature>
<dbReference type="RefSeq" id="WP_036557417.1">
    <property type="nucleotide sequence ID" value="NZ_JRNI01000008.1"/>
</dbReference>
<evidence type="ECO:0000256" key="5">
    <source>
        <dbReference type="ARBA" id="ARBA00022692"/>
    </source>
</evidence>
<dbReference type="PROSITE" id="PS51202">
    <property type="entry name" value="RCK_C"/>
    <property type="match status" value="1"/>
</dbReference>
<feature type="transmembrane region" description="Helical" evidence="10">
    <location>
        <begin position="269"/>
        <end position="288"/>
    </location>
</feature>
<feature type="domain" description="RCK C-terminal" evidence="12">
    <location>
        <begin position="570"/>
        <end position="655"/>
    </location>
</feature>
<evidence type="ECO:0000259" key="12">
    <source>
        <dbReference type="PROSITE" id="PS51202"/>
    </source>
</evidence>
<dbReference type="Pfam" id="PF02080">
    <property type="entry name" value="TrkA_C"/>
    <property type="match status" value="1"/>
</dbReference>
<feature type="transmembrane region" description="Helical" evidence="10">
    <location>
        <begin position="113"/>
        <end position="134"/>
    </location>
</feature>
<dbReference type="GO" id="GO:0008324">
    <property type="term" value="F:monoatomic cation transmembrane transporter activity"/>
    <property type="evidence" value="ECO:0007669"/>
    <property type="project" value="InterPro"/>
</dbReference>
<evidence type="ECO:0000256" key="8">
    <source>
        <dbReference type="ARBA" id="ARBA00023065"/>
    </source>
</evidence>
<evidence type="ECO:0000259" key="11">
    <source>
        <dbReference type="PROSITE" id="PS51201"/>
    </source>
</evidence>
<feature type="transmembrane region" description="Helical" evidence="10">
    <location>
        <begin position="216"/>
        <end position="232"/>
    </location>
</feature>
<dbReference type="InterPro" id="IPR006037">
    <property type="entry name" value="RCK_C"/>
</dbReference>
<evidence type="ECO:0000256" key="2">
    <source>
        <dbReference type="ARBA" id="ARBA00022448"/>
    </source>
</evidence>
<evidence type="ECO:0000256" key="6">
    <source>
        <dbReference type="ARBA" id="ARBA00022958"/>
    </source>
</evidence>
<dbReference type="GO" id="GO:1902600">
    <property type="term" value="P:proton transmembrane transport"/>
    <property type="evidence" value="ECO:0007669"/>
    <property type="project" value="InterPro"/>
</dbReference>
<keyword evidence="14" id="KW-1185">Reference proteome</keyword>
<comment type="subcellular location">
    <subcellularLocation>
        <location evidence="1">Membrane</location>
        <topology evidence="1">Multi-pass membrane protein</topology>
    </subcellularLocation>
</comment>
<evidence type="ECO:0000256" key="4">
    <source>
        <dbReference type="ARBA" id="ARBA00022538"/>
    </source>
</evidence>
<keyword evidence="2" id="KW-0813">Transport</keyword>
<feature type="transmembrane region" description="Helical" evidence="10">
    <location>
        <begin position="175"/>
        <end position="196"/>
    </location>
</feature>
<evidence type="ECO:0000256" key="3">
    <source>
        <dbReference type="ARBA" id="ARBA00022449"/>
    </source>
</evidence>
<dbReference type="EMBL" id="JRNI01000008">
    <property type="protein sequence ID" value="KGF32045.1"/>
    <property type="molecule type" value="Genomic_DNA"/>
</dbReference>
<dbReference type="GO" id="GO:0015297">
    <property type="term" value="F:antiporter activity"/>
    <property type="evidence" value="ECO:0007669"/>
    <property type="project" value="UniProtKB-KW"/>
</dbReference>
<dbReference type="InterPro" id="IPR003148">
    <property type="entry name" value="RCK_N"/>
</dbReference>
<dbReference type="Pfam" id="PF02254">
    <property type="entry name" value="TrkA_N"/>
    <property type="match status" value="1"/>
</dbReference>
<evidence type="ECO:0000256" key="1">
    <source>
        <dbReference type="ARBA" id="ARBA00004141"/>
    </source>
</evidence>
<keyword evidence="8" id="KW-0406">Ion transport</keyword>
<dbReference type="Pfam" id="PF00999">
    <property type="entry name" value="Na_H_Exchanger"/>
    <property type="match status" value="1"/>
</dbReference>
<dbReference type="InterPro" id="IPR038770">
    <property type="entry name" value="Na+/solute_symporter_sf"/>
</dbReference>
<protein>
    <submittedName>
        <fullName evidence="13">Potassium transporter</fullName>
    </submittedName>
</protein>
<sequence>MHFSLAPVVMVLLVSVLAVIVCRKLRIPSMLGYLLVGFIAGPGLLQLIPESPSTDYLGEIGIVFLTFSIGLEFSLGKLKSMRTLLIGLGGMQVVFTILLVMGVLMLIGIPALWSFSVAGALVMSSTAIVSRLLSERSELNQTHGNMAMGVLLMQDIAVVPLMILLPALAGPNDHLWLDLLLAFINMALTLSLLLVVGHKLMAPWFRLVAKSGSSELFMINVLLVTLGIAYLTEMAGLSLALGAFVAGMLIAETDYRFQVEADIRPFRDILLGFFFITVGMKLNIAVLLQSWQLVLLLLSILILLKALVVFAISRCMRHKPMDSLRTALYLAQGSEFGFVLLAVSGHFHLLSPELEQSTIAAILISMIVAPLLINSSDTIVRFFFRSAWDQESVNLHALMVETMALDGHSLIIGFGARGQSISRILTEENKSYHALDLDVERVMNARLAGESVSFGDAKRTEVLLAAGLERAKMVIITLSNMHESEQILNTIMLLDPTKSVVVRVTDDDYINVFAHMGADDVVSDSKESSLALAAEAMLALGMNYRQVHHIVSKVRRDHYQVLAGVFKGHDDAIDLEGESSQIVRYAFILPPQSKAVGMTVAELPLDKEKVSLISIRRHAFQIRNPINEFVLEADDTLVLVGAKGWVNAFESWALMGD</sequence>
<evidence type="ECO:0000313" key="14">
    <source>
        <dbReference type="Proteomes" id="UP000029629"/>
    </source>
</evidence>
<name>A0A095ZB90_9BURK</name>
<feature type="transmembrane region" description="Helical" evidence="10">
    <location>
        <begin position="146"/>
        <end position="169"/>
    </location>
</feature>
<dbReference type="GO" id="GO:0006813">
    <property type="term" value="P:potassium ion transport"/>
    <property type="evidence" value="ECO:0007669"/>
    <property type="project" value="UniProtKB-KW"/>
</dbReference>
<evidence type="ECO:0000256" key="10">
    <source>
        <dbReference type="SAM" id="Phobius"/>
    </source>
</evidence>
<dbReference type="eggNOG" id="COG1226">
    <property type="taxonomic scope" value="Bacteria"/>
</dbReference>
<reference evidence="13 14" key="1">
    <citation type="submission" date="2014-07" db="EMBL/GenBank/DDBJ databases">
        <authorList>
            <person name="McCorrison J."/>
            <person name="Sanka R."/>
            <person name="Torralba M."/>
            <person name="Gillis M."/>
            <person name="Haft D.H."/>
            <person name="Methe B."/>
            <person name="Sutton G."/>
            <person name="Nelson K.E."/>
        </authorList>
    </citation>
    <scope>NUCLEOTIDE SEQUENCE [LARGE SCALE GENOMIC DNA]</scope>
    <source>
        <strain evidence="13 14">DNF00040</strain>
    </source>
</reference>
<dbReference type="InterPro" id="IPR036291">
    <property type="entry name" value="NAD(P)-bd_dom_sf"/>
</dbReference>
<feature type="transmembrane region" description="Helical" evidence="10">
    <location>
        <begin position="359"/>
        <end position="384"/>
    </location>
</feature>
<feature type="transmembrane region" description="Helical" evidence="10">
    <location>
        <begin position="60"/>
        <end position="78"/>
    </location>
</feature>
<keyword evidence="5 10" id="KW-0812">Transmembrane</keyword>
<dbReference type="InterPro" id="IPR006153">
    <property type="entry name" value="Cation/H_exchanger_TM"/>
</dbReference>
<feature type="transmembrane region" description="Helical" evidence="10">
    <location>
        <begin position="327"/>
        <end position="347"/>
    </location>
</feature>
<feature type="transmembrane region" description="Helical" evidence="10">
    <location>
        <begin position="85"/>
        <end position="107"/>
    </location>
</feature>
<keyword evidence="6" id="KW-0630">Potassium</keyword>
<proteinExistence type="predicted"/>
<keyword evidence="9 10" id="KW-0472">Membrane</keyword>
<dbReference type="InterPro" id="IPR036721">
    <property type="entry name" value="RCK_C_sf"/>
</dbReference>
<feature type="transmembrane region" description="Helical" evidence="10">
    <location>
        <begin position="30"/>
        <end position="48"/>
    </location>
</feature>
<evidence type="ECO:0000256" key="9">
    <source>
        <dbReference type="ARBA" id="ARBA00023136"/>
    </source>
</evidence>
<gene>
    <name evidence="13" type="ORF">HMPREF2130_01545</name>
</gene>
<dbReference type="PANTHER" id="PTHR46157">
    <property type="entry name" value="K(+) EFFLUX ANTIPORTER 3, CHLOROPLASTIC"/>
    <property type="match status" value="1"/>
</dbReference>
<dbReference type="GO" id="GO:0005886">
    <property type="term" value="C:plasma membrane"/>
    <property type="evidence" value="ECO:0007669"/>
    <property type="project" value="TreeGrafter"/>
</dbReference>
<evidence type="ECO:0000256" key="7">
    <source>
        <dbReference type="ARBA" id="ARBA00022989"/>
    </source>
</evidence>
<evidence type="ECO:0000313" key="13">
    <source>
        <dbReference type="EMBL" id="KGF32045.1"/>
    </source>
</evidence>
<dbReference type="SUPFAM" id="SSF116726">
    <property type="entry name" value="TrkA C-terminal domain-like"/>
    <property type="match status" value="1"/>
</dbReference>
<dbReference type="Gene3D" id="1.20.1530.20">
    <property type="match status" value="1"/>
</dbReference>